<dbReference type="PANTHER" id="PTHR43222:SF2">
    <property type="entry name" value="NUDIX HYDROLASE 23, CHLOROPLASTIC"/>
    <property type="match status" value="1"/>
</dbReference>
<dbReference type="InterPro" id="IPR000086">
    <property type="entry name" value="NUDIX_hydrolase_dom"/>
</dbReference>
<accession>A0A1G9BG11</accession>
<dbReference type="Gene3D" id="3.90.79.10">
    <property type="entry name" value="Nucleoside Triphosphate Pyrophosphohydrolase"/>
    <property type="match status" value="1"/>
</dbReference>
<dbReference type="Proteomes" id="UP000198510">
    <property type="component" value="Unassembled WGS sequence"/>
</dbReference>
<gene>
    <name evidence="2" type="ORF">SAMN05421823_102596</name>
</gene>
<reference evidence="2 3" key="1">
    <citation type="submission" date="2016-10" db="EMBL/GenBank/DDBJ databases">
        <authorList>
            <person name="de Groot N.N."/>
        </authorList>
    </citation>
    <scope>NUCLEOTIDE SEQUENCE [LARGE SCALE GENOMIC DNA]</scope>
    <source>
        <strain evidence="2 3">DSM 25186</strain>
    </source>
</reference>
<dbReference type="RefSeq" id="WP_089680385.1">
    <property type="nucleotide sequence ID" value="NZ_FNFO01000002.1"/>
</dbReference>
<evidence type="ECO:0000313" key="2">
    <source>
        <dbReference type="EMBL" id="SDK37994.1"/>
    </source>
</evidence>
<name>A0A1G9BG11_9BACT</name>
<dbReference type="Pfam" id="PF14803">
    <property type="entry name" value="Zn_ribbon_Nudix"/>
    <property type="match status" value="1"/>
</dbReference>
<dbReference type="OrthoDB" id="9787476at2"/>
<dbReference type="STRING" id="1075417.SAMN05421823_102596"/>
<dbReference type="AlphaFoldDB" id="A0A1G9BG11"/>
<sequence length="180" mass="20582">MNFCSHCGSNQLDCKVPAGDHVARYVCQVCGTVHYVNPKMVVGCLVVHEERVLLCRRAIEPRYGFWNLPTGFLESGETVEEGAIRETWEEARARVKVERLHSVYSLPHCDQIIIHFVAQLQETGIEAGPESLEVNFFAETEIPWDDMAFSSHRFALERYFENRLKPDKQTYLGSSCLRTS</sequence>
<dbReference type="InterPro" id="IPR015797">
    <property type="entry name" value="NUDIX_hydrolase-like_dom_sf"/>
</dbReference>
<dbReference type="InterPro" id="IPR029401">
    <property type="entry name" value="Nudix_N"/>
</dbReference>
<dbReference type="PROSITE" id="PS51462">
    <property type="entry name" value="NUDIX"/>
    <property type="match status" value="1"/>
</dbReference>
<evidence type="ECO:0000313" key="3">
    <source>
        <dbReference type="Proteomes" id="UP000198510"/>
    </source>
</evidence>
<evidence type="ECO:0000259" key="1">
    <source>
        <dbReference type="PROSITE" id="PS51462"/>
    </source>
</evidence>
<organism evidence="2 3">
    <name type="scientific">Catalinimonas alkaloidigena</name>
    <dbReference type="NCBI Taxonomy" id="1075417"/>
    <lineage>
        <taxon>Bacteria</taxon>
        <taxon>Pseudomonadati</taxon>
        <taxon>Bacteroidota</taxon>
        <taxon>Cytophagia</taxon>
        <taxon>Cytophagales</taxon>
        <taxon>Catalimonadaceae</taxon>
        <taxon>Catalinimonas</taxon>
    </lineage>
</organism>
<dbReference type="SUPFAM" id="SSF55811">
    <property type="entry name" value="Nudix"/>
    <property type="match status" value="1"/>
</dbReference>
<protein>
    <submittedName>
        <fullName evidence="2">ADP-ribose pyrophosphatase YjhB, NUDIX family</fullName>
    </submittedName>
</protein>
<proteinExistence type="predicted"/>
<feature type="domain" description="Nudix hydrolase" evidence="1">
    <location>
        <begin position="37"/>
        <end position="160"/>
    </location>
</feature>
<dbReference type="PANTHER" id="PTHR43222">
    <property type="entry name" value="NUDIX HYDROLASE 23"/>
    <property type="match status" value="1"/>
</dbReference>
<dbReference type="Gene3D" id="2.20.70.10">
    <property type="match status" value="1"/>
</dbReference>
<keyword evidence="3" id="KW-1185">Reference proteome</keyword>
<dbReference type="CDD" id="cd04511">
    <property type="entry name" value="NUDIX_Hydrolase"/>
    <property type="match status" value="1"/>
</dbReference>
<dbReference type="EMBL" id="FNFO01000002">
    <property type="protein sequence ID" value="SDK37994.1"/>
    <property type="molecule type" value="Genomic_DNA"/>
</dbReference>
<dbReference type="Pfam" id="PF00293">
    <property type="entry name" value="NUDIX"/>
    <property type="match status" value="1"/>
</dbReference>